<keyword evidence="2" id="KW-0479">Metal-binding</keyword>
<evidence type="ECO:0000256" key="7">
    <source>
        <dbReference type="SAM" id="MobiDB-lite"/>
    </source>
</evidence>
<comment type="caution">
    <text evidence="9">The sequence shown here is derived from an EMBL/GenBank/DDBJ whole genome shotgun (WGS) entry which is preliminary data.</text>
</comment>
<evidence type="ECO:0000256" key="5">
    <source>
        <dbReference type="ARBA" id="ARBA00023242"/>
    </source>
</evidence>
<dbReference type="GO" id="GO:0009788">
    <property type="term" value="P:negative regulation of abscisic acid-activated signaling pathway"/>
    <property type="evidence" value="ECO:0007669"/>
    <property type="project" value="InterPro"/>
</dbReference>
<dbReference type="OrthoDB" id="960395at2759"/>
<feature type="region of interest" description="Disordered" evidence="7">
    <location>
        <begin position="40"/>
        <end position="73"/>
    </location>
</feature>
<dbReference type="EMBL" id="JAAWWB010000011">
    <property type="protein sequence ID" value="KAG6771121.1"/>
    <property type="molecule type" value="Genomic_DNA"/>
</dbReference>
<keyword evidence="4" id="KW-0862">Zinc</keyword>
<evidence type="ECO:0000256" key="1">
    <source>
        <dbReference type="ARBA" id="ARBA00004123"/>
    </source>
</evidence>
<feature type="domain" description="C2H2-type" evidence="8">
    <location>
        <begin position="30"/>
        <end position="57"/>
    </location>
</feature>
<protein>
    <recommendedName>
        <fullName evidence="8">C2H2-type domain-containing protein</fullName>
    </recommendedName>
</protein>
<evidence type="ECO:0000256" key="3">
    <source>
        <dbReference type="ARBA" id="ARBA00022771"/>
    </source>
</evidence>
<comment type="subcellular location">
    <subcellularLocation>
        <location evidence="1">Nucleus</location>
    </subcellularLocation>
</comment>
<keyword evidence="10" id="KW-1185">Reference proteome</keyword>
<name>A0A8X7ZKI1_POPTO</name>
<dbReference type="PROSITE" id="PS00028">
    <property type="entry name" value="ZINC_FINGER_C2H2_1"/>
    <property type="match status" value="1"/>
</dbReference>
<evidence type="ECO:0000259" key="8">
    <source>
        <dbReference type="PROSITE" id="PS50157"/>
    </source>
</evidence>
<dbReference type="InterPro" id="IPR044246">
    <property type="entry name" value="ZFP3-like"/>
</dbReference>
<keyword evidence="5" id="KW-0539">Nucleus</keyword>
<accession>A0A8X7ZKI1</accession>
<dbReference type="GO" id="GO:0005634">
    <property type="term" value="C:nucleus"/>
    <property type="evidence" value="ECO:0007669"/>
    <property type="project" value="UniProtKB-SubCell"/>
</dbReference>
<dbReference type="Proteomes" id="UP000886885">
    <property type="component" value="Chromosome 6A"/>
</dbReference>
<keyword evidence="3 6" id="KW-0863">Zinc-finger</keyword>
<sequence length="73" mass="8273">MKGKVLDEPTMEPESDPLIDAKQPAEMRQHDCKFCDRKFPSSQALGGHQNPHKKERAVMNREQAIEANPFGII</sequence>
<gene>
    <name evidence="9" type="ORF">POTOM_022467</name>
</gene>
<evidence type="ECO:0000256" key="6">
    <source>
        <dbReference type="PROSITE-ProRule" id="PRU00042"/>
    </source>
</evidence>
<proteinExistence type="predicted"/>
<dbReference type="PANTHER" id="PTHR47287:SF9">
    <property type="entry name" value="ZINC FINGER PROTEIN 4-LIKE"/>
    <property type="match status" value="1"/>
</dbReference>
<evidence type="ECO:0000313" key="10">
    <source>
        <dbReference type="Proteomes" id="UP000886885"/>
    </source>
</evidence>
<dbReference type="GO" id="GO:0008270">
    <property type="term" value="F:zinc ion binding"/>
    <property type="evidence" value="ECO:0007669"/>
    <property type="project" value="UniProtKB-KW"/>
</dbReference>
<evidence type="ECO:0000313" key="9">
    <source>
        <dbReference type="EMBL" id="KAG6771121.1"/>
    </source>
</evidence>
<dbReference type="AlphaFoldDB" id="A0A8X7ZKI1"/>
<dbReference type="PROSITE" id="PS50157">
    <property type="entry name" value="ZINC_FINGER_C2H2_2"/>
    <property type="match status" value="1"/>
</dbReference>
<dbReference type="InterPro" id="IPR013087">
    <property type="entry name" value="Znf_C2H2_type"/>
</dbReference>
<reference evidence="9" key="1">
    <citation type="journal article" date="2020" name="bioRxiv">
        <title>Hybrid origin of Populus tomentosa Carr. identified through genome sequencing and phylogenomic analysis.</title>
        <authorList>
            <person name="An X."/>
            <person name="Gao K."/>
            <person name="Chen Z."/>
            <person name="Li J."/>
            <person name="Yang X."/>
            <person name="Yang X."/>
            <person name="Zhou J."/>
            <person name="Guo T."/>
            <person name="Zhao T."/>
            <person name="Huang S."/>
            <person name="Miao D."/>
            <person name="Khan W.U."/>
            <person name="Rao P."/>
            <person name="Ye M."/>
            <person name="Lei B."/>
            <person name="Liao W."/>
            <person name="Wang J."/>
            <person name="Ji L."/>
            <person name="Li Y."/>
            <person name="Guo B."/>
            <person name="Mustafa N.S."/>
            <person name="Li S."/>
            <person name="Yun Q."/>
            <person name="Keller S.R."/>
            <person name="Mao J."/>
            <person name="Zhang R."/>
            <person name="Strauss S.H."/>
        </authorList>
    </citation>
    <scope>NUCLEOTIDE SEQUENCE</scope>
    <source>
        <strain evidence="9">GM15</strain>
        <tissue evidence="9">Leaf</tissue>
    </source>
</reference>
<dbReference type="PANTHER" id="PTHR47287">
    <property type="entry name" value="C2H2 AND C2HC ZINC FINGERS SUPERFAMILY PROTEIN"/>
    <property type="match status" value="1"/>
</dbReference>
<evidence type="ECO:0000256" key="2">
    <source>
        <dbReference type="ARBA" id="ARBA00022723"/>
    </source>
</evidence>
<evidence type="ECO:0000256" key="4">
    <source>
        <dbReference type="ARBA" id="ARBA00022833"/>
    </source>
</evidence>
<organism evidence="9 10">
    <name type="scientific">Populus tomentosa</name>
    <name type="common">Chinese white poplar</name>
    <dbReference type="NCBI Taxonomy" id="118781"/>
    <lineage>
        <taxon>Eukaryota</taxon>
        <taxon>Viridiplantae</taxon>
        <taxon>Streptophyta</taxon>
        <taxon>Embryophyta</taxon>
        <taxon>Tracheophyta</taxon>
        <taxon>Spermatophyta</taxon>
        <taxon>Magnoliopsida</taxon>
        <taxon>eudicotyledons</taxon>
        <taxon>Gunneridae</taxon>
        <taxon>Pentapetalae</taxon>
        <taxon>rosids</taxon>
        <taxon>fabids</taxon>
        <taxon>Malpighiales</taxon>
        <taxon>Salicaceae</taxon>
        <taxon>Saliceae</taxon>
        <taxon>Populus</taxon>
    </lineage>
</organism>
<dbReference type="Pfam" id="PF13912">
    <property type="entry name" value="zf-C2H2_6"/>
    <property type="match status" value="1"/>
</dbReference>